<comment type="caution">
    <text evidence="2">The sequence shown here is derived from an EMBL/GenBank/DDBJ whole genome shotgun (WGS) entry which is preliminary data.</text>
</comment>
<dbReference type="EMBL" id="QRVK01000008">
    <property type="protein sequence ID" value="RGS43245.1"/>
    <property type="molecule type" value="Genomic_DNA"/>
</dbReference>
<evidence type="ECO:0000313" key="3">
    <source>
        <dbReference type="Proteomes" id="UP000283295"/>
    </source>
</evidence>
<dbReference type="AlphaFoldDB" id="A0A412IT15"/>
<dbReference type="InterPro" id="IPR025404">
    <property type="entry name" value="DUF4130"/>
</dbReference>
<organism evidence="2 3">
    <name type="scientific">Coprococcus eutactus</name>
    <dbReference type="NCBI Taxonomy" id="33043"/>
    <lineage>
        <taxon>Bacteria</taxon>
        <taxon>Bacillati</taxon>
        <taxon>Bacillota</taxon>
        <taxon>Clostridia</taxon>
        <taxon>Lachnospirales</taxon>
        <taxon>Lachnospiraceae</taxon>
        <taxon>Coprococcus</taxon>
    </lineage>
</organism>
<dbReference type="Proteomes" id="UP000283295">
    <property type="component" value="Unassembled WGS sequence"/>
</dbReference>
<dbReference type="InterPro" id="IPR023875">
    <property type="entry name" value="DNA_repair_put"/>
</dbReference>
<feature type="domain" description="DUF4130" evidence="1">
    <location>
        <begin position="88"/>
        <end position="250"/>
    </location>
</feature>
<evidence type="ECO:0000313" key="2">
    <source>
        <dbReference type="EMBL" id="RGS43245.1"/>
    </source>
</evidence>
<protein>
    <submittedName>
        <fullName evidence="2">DNA metabolism protein</fullName>
    </submittedName>
</protein>
<reference evidence="2 3" key="1">
    <citation type="submission" date="2018-08" db="EMBL/GenBank/DDBJ databases">
        <title>A genome reference for cultivated species of the human gut microbiota.</title>
        <authorList>
            <person name="Zou Y."/>
            <person name="Xue W."/>
            <person name="Luo G."/>
        </authorList>
    </citation>
    <scope>NUCLEOTIDE SEQUENCE [LARGE SCALE GENOMIC DNA]</scope>
    <source>
        <strain evidence="2 3">AF22-21</strain>
    </source>
</reference>
<sequence>MMIFTCGGSYEDAASCIYSAWEYALKVGHDDVRIVREPVAQLDMFAEYVHVDADSDKAEKFTRSVRRISDLVYRNVFYALRSWREDAVDAVYRYLILAFKVGKDIEHMLIKREVMCIMELVRNVSNESHKFREMTRFTSVNRKVYVSHIEPRCDVSLLVAGHFADRMPSEHWVIVDDGRHTAVVHPADECMYVKHLTDEEFTTLERAEYEEDEYTDMWKTFFNTIAIEQRENYRCQRNLFPLWIRKHATEFR</sequence>
<accession>A0A412IT15</accession>
<dbReference type="OrthoDB" id="5290748at2"/>
<evidence type="ECO:0000259" key="1">
    <source>
        <dbReference type="Pfam" id="PF13566"/>
    </source>
</evidence>
<gene>
    <name evidence="2" type="ORF">DWX94_04990</name>
</gene>
<proteinExistence type="predicted"/>
<dbReference type="NCBIfam" id="TIGR03915">
    <property type="entry name" value="SAM_7_link_chp"/>
    <property type="match status" value="1"/>
</dbReference>
<dbReference type="Pfam" id="PF13566">
    <property type="entry name" value="DUF4130"/>
    <property type="match status" value="1"/>
</dbReference>
<name>A0A412IT15_9FIRM</name>